<feature type="transmembrane region" description="Helical" evidence="1">
    <location>
        <begin position="98"/>
        <end position="120"/>
    </location>
</feature>
<gene>
    <name evidence="2" type="ORF">SERIO_v1c12020</name>
</gene>
<dbReference type="STRING" id="315358.SERIO_v1c12020"/>
<keyword evidence="1" id="KW-0812">Transmembrane</keyword>
<feature type="transmembrane region" description="Helical" evidence="1">
    <location>
        <begin position="64"/>
        <end position="86"/>
    </location>
</feature>
<name>A0A0H3XLE4_9MOLU</name>
<protein>
    <submittedName>
        <fullName evidence="2">Uncharacterized protein</fullName>
    </submittedName>
</protein>
<dbReference type="AlphaFoldDB" id="A0A0H3XLE4"/>
<evidence type="ECO:0000256" key="1">
    <source>
        <dbReference type="SAM" id="Phobius"/>
    </source>
</evidence>
<proteinExistence type="predicted"/>
<sequence length="183" mass="20686">MNKFKISVFSFTIIFVFVTLIFSIITFATTNNAILKDTSWNNSQWIKNYFDDNHHINWSHSEPLFLLLTFLFGLLTLLSYLTYGIISYFNNDSLIEYLPIAIGGTVLMAIVFSLITVNFAGLFEYSSYLKGAALGDNNPWKFNYTLSSFVGIKAGVNEAIAITFSGLSFTGTIGYAIFSYFYF</sequence>
<evidence type="ECO:0000313" key="3">
    <source>
        <dbReference type="Proteomes" id="UP000035661"/>
    </source>
</evidence>
<organism evidence="2 3">
    <name type="scientific">Spiroplasma eriocheiris</name>
    <dbReference type="NCBI Taxonomy" id="315358"/>
    <lineage>
        <taxon>Bacteria</taxon>
        <taxon>Bacillati</taxon>
        <taxon>Mycoplasmatota</taxon>
        <taxon>Mollicutes</taxon>
        <taxon>Entomoplasmatales</taxon>
        <taxon>Spiroplasmataceae</taxon>
        <taxon>Spiroplasma</taxon>
    </lineage>
</organism>
<keyword evidence="1" id="KW-1133">Transmembrane helix</keyword>
<dbReference type="EMBL" id="CP011856">
    <property type="protein sequence ID" value="AKM54751.1"/>
    <property type="molecule type" value="Genomic_DNA"/>
</dbReference>
<feature type="transmembrane region" description="Helical" evidence="1">
    <location>
        <begin position="159"/>
        <end position="182"/>
    </location>
</feature>
<dbReference type="KEGG" id="seri:SERIO_v1c12020"/>
<keyword evidence="1" id="KW-0472">Membrane</keyword>
<dbReference type="RefSeq" id="WP_047791930.1">
    <property type="nucleotide sequence ID" value="NZ_CP011856.1"/>
</dbReference>
<dbReference type="Proteomes" id="UP000035661">
    <property type="component" value="Chromosome"/>
</dbReference>
<reference evidence="3" key="2">
    <citation type="submission" date="2015-06" db="EMBL/GenBank/DDBJ databases">
        <title>Complete genome sequence of Spiroplasma eriocheiris TDA-040725-5 (DSM 21848).</title>
        <authorList>
            <person name="Lo W.-S."/>
            <person name="Kuo C.-H."/>
        </authorList>
    </citation>
    <scope>NUCLEOTIDE SEQUENCE [LARGE SCALE GENOMIC DNA]</scope>
    <source>
        <strain evidence="3">TDA-040725-5</strain>
    </source>
</reference>
<dbReference type="PATRIC" id="fig|743698.3.peg.1214"/>
<reference evidence="2 3" key="1">
    <citation type="journal article" date="2015" name="Genome Biol. Evol.">
        <title>Found and Lost: The Fates of Horizontally Acquired Genes in Arthropod-Symbiotic Spiroplasma.</title>
        <authorList>
            <person name="Lo W.S."/>
            <person name="Gasparich G.E."/>
            <person name="Kuo C.H."/>
        </authorList>
    </citation>
    <scope>NUCLEOTIDE SEQUENCE [LARGE SCALE GENOMIC DNA]</scope>
    <source>
        <strain evidence="3">TDA-040725-5</strain>
    </source>
</reference>
<accession>A0A0H3XLE4</accession>
<keyword evidence="3" id="KW-1185">Reference proteome</keyword>
<feature type="transmembrane region" description="Helical" evidence="1">
    <location>
        <begin position="6"/>
        <end position="28"/>
    </location>
</feature>
<evidence type="ECO:0000313" key="2">
    <source>
        <dbReference type="EMBL" id="AKM54751.1"/>
    </source>
</evidence>